<keyword evidence="16" id="KW-0732">Signal</keyword>
<comment type="caution">
    <text evidence="18">The sequence shown here is derived from an EMBL/GenBank/DDBJ whole genome shotgun (WGS) entry which is preliminary data.</text>
</comment>
<dbReference type="Gene3D" id="2.60.120.920">
    <property type="match status" value="1"/>
</dbReference>
<organism evidence="18 19">
    <name type="scientific">Wickerhamomyces pijperi</name>
    <name type="common">Yeast</name>
    <name type="synonym">Pichia pijperi</name>
    <dbReference type="NCBI Taxonomy" id="599730"/>
    <lineage>
        <taxon>Eukaryota</taxon>
        <taxon>Fungi</taxon>
        <taxon>Dikarya</taxon>
        <taxon>Ascomycota</taxon>
        <taxon>Saccharomycotina</taxon>
        <taxon>Saccharomycetes</taxon>
        <taxon>Phaffomycetales</taxon>
        <taxon>Wickerhamomycetaceae</taxon>
        <taxon>Wickerhamomyces</taxon>
    </lineage>
</organism>
<dbReference type="CDD" id="cd12910">
    <property type="entry name" value="SPRY_SSH4_like"/>
    <property type="match status" value="1"/>
</dbReference>
<dbReference type="GO" id="GO:0005774">
    <property type="term" value="C:vacuolar membrane"/>
    <property type="evidence" value="ECO:0007669"/>
    <property type="project" value="UniProtKB-SubCell"/>
</dbReference>
<evidence type="ECO:0000256" key="10">
    <source>
        <dbReference type="ARBA" id="ARBA00022989"/>
    </source>
</evidence>
<comment type="subcellular location">
    <subcellularLocation>
        <location evidence="2">Endosome membrane</location>
        <topology evidence="2">Single-pass type II membrane protein</topology>
    </subcellularLocation>
    <subcellularLocation>
        <location evidence="1">Vacuole membrane</location>
        <topology evidence="1">Single-pass type II membrane protein</topology>
    </subcellularLocation>
</comment>
<evidence type="ECO:0000256" key="8">
    <source>
        <dbReference type="ARBA" id="ARBA00022927"/>
    </source>
</evidence>
<dbReference type="GO" id="GO:0010008">
    <property type="term" value="C:endosome membrane"/>
    <property type="evidence" value="ECO:0007669"/>
    <property type="project" value="UniProtKB-SubCell"/>
</dbReference>
<keyword evidence="10 15" id="KW-1133">Transmembrane helix</keyword>
<keyword evidence="9" id="KW-0735">Signal-anchor</keyword>
<feature type="signal peptide" evidence="16">
    <location>
        <begin position="1"/>
        <end position="21"/>
    </location>
</feature>
<evidence type="ECO:0000313" key="18">
    <source>
        <dbReference type="EMBL" id="KAH3683062.1"/>
    </source>
</evidence>
<evidence type="ECO:0000256" key="1">
    <source>
        <dbReference type="ARBA" id="ARBA00004576"/>
    </source>
</evidence>
<dbReference type="Proteomes" id="UP000774326">
    <property type="component" value="Unassembled WGS sequence"/>
</dbReference>
<feature type="chain" id="PRO_5040388623" description="B30.2/SPRY domain-containing protein" evidence="16">
    <location>
        <begin position="22"/>
        <end position="535"/>
    </location>
</feature>
<feature type="compositionally biased region" description="Acidic residues" evidence="14">
    <location>
        <begin position="407"/>
        <end position="417"/>
    </location>
</feature>
<evidence type="ECO:0000256" key="7">
    <source>
        <dbReference type="ARBA" id="ARBA00022753"/>
    </source>
</evidence>
<evidence type="ECO:0000256" key="5">
    <source>
        <dbReference type="ARBA" id="ARBA00022554"/>
    </source>
</evidence>
<dbReference type="InterPro" id="IPR003877">
    <property type="entry name" value="SPRY_dom"/>
</dbReference>
<dbReference type="GO" id="GO:0015031">
    <property type="term" value="P:protein transport"/>
    <property type="evidence" value="ECO:0007669"/>
    <property type="project" value="UniProtKB-KW"/>
</dbReference>
<name>A0A9P8Q332_WICPI</name>
<feature type="compositionally biased region" description="Low complexity" evidence="14">
    <location>
        <begin position="456"/>
        <end position="465"/>
    </location>
</feature>
<sequence>MSPIAFSLITVLLQQARLLTALPLDATNIPQPPPQNEDGDSLIELLLLILFAFLFIGGFVVGLVLVVKLIITTLTFNPIKLDHQIPGSLDDEYEIEERIRELSPNEQNLYRAGQEYLKNNPIDDSELPLSDHIQIQEKGIQAWQFQPSFQLQPESILVNNKTELTFLNYDYQCSVQTNLPIPKINEVYYFEMKIYTLDDPETTLISAGLSTKPYPYFRLPGRHLYSIAYDSNGSRRYSTSFKLSTAQSSVFPTLIQGDVIGIGYRVRSGTIFFTRNGKKLSEKTIGGHIKGMKLQNLYPTIGANNPCSLHVNLGQAGFVFIEANVKKWGYAAKEGNGPPLPSYGDSSEDLLLDSSNEDEDELVPPPDFFSGVRYESREGSRVGSISENFTLNSIEGLPMDPPLYASDENENEEEEAEEARNERLLLENTTRNQFITGQDQTTTEEVTELHDNLSGTTEETTATTSNEEEEEEEEEIEIEEDDDDDKSMNLNDETHNTSDELTDTNTAHSEASIHEENQYEANVLGVEEMESSRDD</sequence>
<feature type="compositionally biased region" description="Polar residues" evidence="14">
    <location>
        <begin position="383"/>
        <end position="393"/>
    </location>
</feature>
<comment type="similarity">
    <text evidence="3">Belongs to the SSH4 family.</text>
</comment>
<evidence type="ECO:0000256" key="4">
    <source>
        <dbReference type="ARBA" id="ARBA00022448"/>
    </source>
</evidence>
<evidence type="ECO:0000259" key="17">
    <source>
        <dbReference type="PROSITE" id="PS50188"/>
    </source>
</evidence>
<evidence type="ECO:0000256" key="16">
    <source>
        <dbReference type="SAM" id="SignalP"/>
    </source>
</evidence>
<comment type="function">
    <text evidence="13">Components of the endosome-vacuole trafficking pathway that regulates nutrient transport. May be involved in processes which determine whether plasma membrane proteins are degraded or routed to the plasma membrane.</text>
</comment>
<dbReference type="FunFam" id="2.60.120.920:FF:000065">
    <property type="entry name" value="Ear1p"/>
    <property type="match status" value="1"/>
</dbReference>
<evidence type="ECO:0000256" key="2">
    <source>
        <dbReference type="ARBA" id="ARBA00004639"/>
    </source>
</evidence>
<evidence type="ECO:0000256" key="14">
    <source>
        <dbReference type="SAM" id="MobiDB-lite"/>
    </source>
</evidence>
<reference evidence="18" key="2">
    <citation type="submission" date="2021-01" db="EMBL/GenBank/DDBJ databases">
        <authorList>
            <person name="Schikora-Tamarit M.A."/>
        </authorList>
    </citation>
    <scope>NUCLEOTIDE SEQUENCE</scope>
    <source>
        <strain evidence="18">CBS2887</strain>
    </source>
</reference>
<protein>
    <recommendedName>
        <fullName evidence="17">B30.2/SPRY domain-containing protein</fullName>
    </recommendedName>
</protein>
<evidence type="ECO:0000256" key="3">
    <source>
        <dbReference type="ARBA" id="ARBA00006990"/>
    </source>
</evidence>
<accession>A0A9P8Q332</accession>
<dbReference type="EMBL" id="JAEUBG010003245">
    <property type="protein sequence ID" value="KAH3683062.1"/>
    <property type="molecule type" value="Genomic_DNA"/>
</dbReference>
<dbReference type="OrthoDB" id="258495at2759"/>
<feature type="compositionally biased region" description="Polar residues" evidence="14">
    <location>
        <begin position="429"/>
        <end position="444"/>
    </location>
</feature>
<dbReference type="Pfam" id="PF00622">
    <property type="entry name" value="SPRY"/>
    <property type="match status" value="1"/>
</dbReference>
<evidence type="ECO:0000256" key="6">
    <source>
        <dbReference type="ARBA" id="ARBA00022692"/>
    </source>
</evidence>
<keyword evidence="19" id="KW-1185">Reference proteome</keyword>
<evidence type="ECO:0000256" key="11">
    <source>
        <dbReference type="ARBA" id="ARBA00023136"/>
    </source>
</evidence>
<evidence type="ECO:0000313" key="19">
    <source>
        <dbReference type="Proteomes" id="UP000774326"/>
    </source>
</evidence>
<feature type="region of interest" description="Disordered" evidence="14">
    <location>
        <begin position="334"/>
        <end position="535"/>
    </location>
</feature>
<dbReference type="AlphaFoldDB" id="A0A9P8Q332"/>
<dbReference type="InterPro" id="IPR013320">
    <property type="entry name" value="ConA-like_dom_sf"/>
</dbReference>
<dbReference type="PANTHER" id="PTHR12864">
    <property type="entry name" value="RAN BINDING PROTEIN 9-RELATED"/>
    <property type="match status" value="1"/>
</dbReference>
<dbReference type="SMART" id="SM00449">
    <property type="entry name" value="SPRY"/>
    <property type="match status" value="1"/>
</dbReference>
<keyword evidence="6 15" id="KW-0812">Transmembrane</keyword>
<reference evidence="18" key="1">
    <citation type="journal article" date="2021" name="Open Biol.">
        <title>Shared evolutionary footprints suggest mitochondrial oxidative damage underlies multiple complex I losses in fungi.</title>
        <authorList>
            <person name="Schikora-Tamarit M.A."/>
            <person name="Marcet-Houben M."/>
            <person name="Nosek J."/>
            <person name="Gabaldon T."/>
        </authorList>
    </citation>
    <scope>NUCLEOTIDE SEQUENCE</scope>
    <source>
        <strain evidence="18">CBS2887</strain>
    </source>
</reference>
<dbReference type="InterPro" id="IPR035780">
    <property type="entry name" value="SPRY_Ssh4-like"/>
</dbReference>
<keyword evidence="7" id="KW-0967">Endosome</keyword>
<feature type="domain" description="B30.2/SPRY" evidence="17">
    <location>
        <begin position="122"/>
        <end position="318"/>
    </location>
</feature>
<evidence type="ECO:0000256" key="15">
    <source>
        <dbReference type="SAM" id="Phobius"/>
    </source>
</evidence>
<proteinExistence type="inferred from homology"/>
<dbReference type="InterPro" id="IPR043136">
    <property type="entry name" value="B30.2/SPRY_sf"/>
</dbReference>
<keyword evidence="5" id="KW-0926">Vacuole</keyword>
<evidence type="ECO:0000256" key="12">
    <source>
        <dbReference type="ARBA" id="ARBA00023180"/>
    </source>
</evidence>
<evidence type="ECO:0000256" key="9">
    <source>
        <dbReference type="ARBA" id="ARBA00022968"/>
    </source>
</evidence>
<dbReference type="InterPro" id="IPR050618">
    <property type="entry name" value="Ubq-SigPath_Reg"/>
</dbReference>
<dbReference type="InterPro" id="IPR001870">
    <property type="entry name" value="B30.2/SPRY"/>
</dbReference>
<keyword evidence="11 15" id="KW-0472">Membrane</keyword>
<feature type="transmembrane region" description="Helical" evidence="15">
    <location>
        <begin position="45"/>
        <end position="71"/>
    </location>
</feature>
<keyword evidence="12" id="KW-0325">Glycoprotein</keyword>
<feature type="compositionally biased region" description="Acidic residues" evidence="14">
    <location>
        <begin position="466"/>
        <end position="485"/>
    </location>
</feature>
<keyword evidence="4" id="KW-0813">Transport</keyword>
<gene>
    <name evidence="18" type="ORF">WICPIJ_005971</name>
</gene>
<dbReference type="PROSITE" id="PS50188">
    <property type="entry name" value="B302_SPRY"/>
    <property type="match status" value="1"/>
</dbReference>
<feature type="compositionally biased region" description="Acidic residues" evidence="14">
    <location>
        <begin position="346"/>
        <end position="362"/>
    </location>
</feature>
<evidence type="ECO:0000256" key="13">
    <source>
        <dbReference type="ARBA" id="ARBA00025244"/>
    </source>
</evidence>
<keyword evidence="8" id="KW-0653">Protein transport</keyword>
<dbReference type="SUPFAM" id="SSF49899">
    <property type="entry name" value="Concanavalin A-like lectins/glucanases"/>
    <property type="match status" value="1"/>
</dbReference>